<dbReference type="InterPro" id="IPR039426">
    <property type="entry name" value="TonB-dep_rcpt-like"/>
</dbReference>
<evidence type="ECO:0000256" key="9">
    <source>
        <dbReference type="RuleBase" id="RU003357"/>
    </source>
</evidence>
<feature type="region of interest" description="Disordered" evidence="10">
    <location>
        <begin position="349"/>
        <end position="372"/>
    </location>
</feature>
<feature type="chain" id="PRO_5031141682" evidence="11">
    <location>
        <begin position="23"/>
        <end position="1094"/>
    </location>
</feature>
<sequence length="1094" mass="118504">MRVNLDAGRTLRGALLAGTVLAGVMGSVGAAAAQEAEGSQAAEVGEIVVTGSRIRRDATTAATPLIQIGQEEVLQSGESNVIDFLADIPALSFSQVPEDTTGSNLNDGGLSLLNLRGLGSARTLVLVDGRRHVGSSPGSLAVDVDTIPRLLIENVEVITGGAAAVYGADAVSGVVNFTLRKDFDGLEVDASLAEVNQDGQMSERLSALWGGKFLEDRLNVYVSGEYQRSDEVLDRDVDWRREGWGFISNDADPSSASSDGVIDLILVNNLRTYIRGTDRGGITILSTGVQRSPASDPDVPFATCSATSFSANCFSVAPTNNPNNSYLYTDAGASQAVVFGPIRQQTGLSRTVSNGGLGQNPNTEQGQNSRLPESENYRFQTGFNFKLTDSIEAFGEAKYVKEETYDAGQRVFHDFNIRQFAPGTVGAITATSAFEIGLDNAYLPEDVRLAITNNRRQVYNSAGVLTGTVADPRAQHKLYGPSRTQENTRELQRYVLGLRGDAPDFGFVRNIRWEAAYTYGQMDNENVELGVDIVRYQAAADAVVDTAGIVNGRAGEVVCRVQLLNAQGVAVPNASLTSGGVTTTYSRQGDVISDCTPVRVFGAGGFSQEALDYIQASIKVEDQNKQHDFVAFTGGDLWDFWGAGPIGAVVGYEYRKEITSGIGRDRDRAGRLLFLNSGADFKEASYDTNEMFAELQVPIMRDTWLGRSMDINGAYRFSDYSNVGEQETYSLGVTYRPFDQLLLRATKSTAIRVPNLSETNEPLGQTFANGFSDPCSATVINNLADRSIAANRIANCGALASAAGLDLNFADLGATNAYLPNYGSGSVPGLAGGNQFLQPETSESFSYGFAWTPDYLLPNLAITMDYYDIEINDAIDSVSAQAAANQCVSGDQVNTLACLTQTRDATSFQVTSFIQGSLNYAALTAKGVDFSARWGGDLFRFGGRGWGSFRHAIRGNWLIEQVDYVNIDDPADGTDYQDTVGSPRVRFLSTLTWSPTDTLSFSWDWDWQASQEIEDIDNILANPDRYESLKYIETGDFSQHDFSVRWDVRDDVTLRAGVVNAFDAEPARWLGNTTADNFDLFGRRFFISANFRSF</sequence>
<dbReference type="Pfam" id="PF07715">
    <property type="entry name" value="Plug"/>
    <property type="match status" value="1"/>
</dbReference>
<evidence type="ECO:0000313" key="14">
    <source>
        <dbReference type="EMBL" id="VDC51027.1"/>
    </source>
</evidence>
<evidence type="ECO:0000256" key="10">
    <source>
        <dbReference type="SAM" id="MobiDB-lite"/>
    </source>
</evidence>
<dbReference type="Gene3D" id="2.170.130.10">
    <property type="entry name" value="TonB-dependent receptor, plug domain"/>
    <property type="match status" value="1"/>
</dbReference>
<dbReference type="PROSITE" id="PS52016">
    <property type="entry name" value="TONB_DEPENDENT_REC_3"/>
    <property type="match status" value="1"/>
</dbReference>
<evidence type="ECO:0000256" key="3">
    <source>
        <dbReference type="ARBA" id="ARBA00022452"/>
    </source>
</evidence>
<protein>
    <submittedName>
        <fullName evidence="14">Vitamin B12 transporter BtuB</fullName>
    </submittedName>
</protein>
<dbReference type="AlphaFoldDB" id="A0A7Z8Y4Z9"/>
<feature type="domain" description="TonB-dependent receptor-like beta-barrel" evidence="12">
    <location>
        <begin position="590"/>
        <end position="1060"/>
    </location>
</feature>
<keyword evidence="4 8" id="KW-0812">Transmembrane</keyword>
<keyword evidence="11" id="KW-0732">Signal</keyword>
<evidence type="ECO:0000256" key="4">
    <source>
        <dbReference type="ARBA" id="ARBA00022692"/>
    </source>
</evidence>
<dbReference type="GO" id="GO:0009279">
    <property type="term" value="C:cell outer membrane"/>
    <property type="evidence" value="ECO:0007669"/>
    <property type="project" value="UniProtKB-SubCell"/>
</dbReference>
<keyword evidence="3 8" id="KW-1134">Transmembrane beta strand</keyword>
<dbReference type="PANTHER" id="PTHR47234">
    <property type="match status" value="1"/>
</dbReference>
<proteinExistence type="inferred from homology"/>
<evidence type="ECO:0000256" key="11">
    <source>
        <dbReference type="SAM" id="SignalP"/>
    </source>
</evidence>
<evidence type="ECO:0000256" key="2">
    <source>
        <dbReference type="ARBA" id="ARBA00022448"/>
    </source>
</evidence>
<keyword evidence="2 8" id="KW-0813">Transport</keyword>
<dbReference type="Gene3D" id="2.40.170.20">
    <property type="entry name" value="TonB-dependent receptor, beta-barrel domain"/>
    <property type="match status" value="1"/>
</dbReference>
<evidence type="ECO:0000256" key="5">
    <source>
        <dbReference type="ARBA" id="ARBA00023077"/>
    </source>
</evidence>
<comment type="subcellular location">
    <subcellularLocation>
        <location evidence="1 8">Cell outer membrane</location>
        <topology evidence="1 8">Multi-pass membrane protein</topology>
    </subcellularLocation>
</comment>
<name>A0A7Z8Y4Z9_9CAUL</name>
<keyword evidence="7 8" id="KW-0998">Cell outer membrane</keyword>
<feature type="signal peptide" evidence="11">
    <location>
        <begin position="1"/>
        <end position="22"/>
    </location>
</feature>
<evidence type="ECO:0000256" key="1">
    <source>
        <dbReference type="ARBA" id="ARBA00004571"/>
    </source>
</evidence>
<comment type="caution">
    <text evidence="14">The sequence shown here is derived from an EMBL/GenBank/DDBJ whole genome shotgun (WGS) entry which is preliminary data.</text>
</comment>
<organism evidence="14 15">
    <name type="scientific">Brevundimonas mediterranea</name>
    <dbReference type="NCBI Taxonomy" id="74329"/>
    <lineage>
        <taxon>Bacteria</taxon>
        <taxon>Pseudomonadati</taxon>
        <taxon>Pseudomonadota</taxon>
        <taxon>Alphaproteobacteria</taxon>
        <taxon>Caulobacterales</taxon>
        <taxon>Caulobacteraceae</taxon>
        <taxon>Brevundimonas</taxon>
    </lineage>
</organism>
<gene>
    <name evidence="14" type="primary">btuB_10</name>
    <name evidence="14" type="ORF">BREV_BREV_02456</name>
</gene>
<accession>A0A7Z8Y4Z9</accession>
<reference evidence="14 15" key="1">
    <citation type="submission" date="2018-11" db="EMBL/GenBank/DDBJ databases">
        <authorList>
            <person name="Peiro R."/>
            <person name="Begona"/>
            <person name="Cbmso G."/>
            <person name="Lopez M."/>
            <person name="Gonzalez S."/>
            <person name="Sacristan E."/>
            <person name="Castillo E."/>
        </authorList>
    </citation>
    <scope>NUCLEOTIDE SEQUENCE [LARGE SCALE GENOMIC DNA]</scope>
    <source>
        <strain evidence="14">Brev_genome</strain>
    </source>
</reference>
<dbReference type="InterPro" id="IPR012910">
    <property type="entry name" value="Plug_dom"/>
</dbReference>
<dbReference type="InterPro" id="IPR000531">
    <property type="entry name" value="Beta-barrel_TonB"/>
</dbReference>
<evidence type="ECO:0000256" key="8">
    <source>
        <dbReference type="PROSITE-ProRule" id="PRU01360"/>
    </source>
</evidence>
<keyword evidence="15" id="KW-1185">Reference proteome</keyword>
<dbReference type="EMBL" id="UXHF01000056">
    <property type="protein sequence ID" value="VDC51027.1"/>
    <property type="molecule type" value="Genomic_DNA"/>
</dbReference>
<evidence type="ECO:0000256" key="7">
    <source>
        <dbReference type="ARBA" id="ARBA00023237"/>
    </source>
</evidence>
<evidence type="ECO:0000256" key="6">
    <source>
        <dbReference type="ARBA" id="ARBA00023136"/>
    </source>
</evidence>
<keyword evidence="5 9" id="KW-0798">TonB box</keyword>
<dbReference type="InterPro" id="IPR036942">
    <property type="entry name" value="Beta-barrel_TonB_sf"/>
</dbReference>
<feature type="domain" description="TonB-dependent receptor plug" evidence="13">
    <location>
        <begin position="63"/>
        <end position="174"/>
    </location>
</feature>
<keyword evidence="6 8" id="KW-0472">Membrane</keyword>
<evidence type="ECO:0000313" key="15">
    <source>
        <dbReference type="Proteomes" id="UP000289220"/>
    </source>
</evidence>
<dbReference type="Pfam" id="PF00593">
    <property type="entry name" value="TonB_dep_Rec_b-barrel"/>
    <property type="match status" value="1"/>
</dbReference>
<dbReference type="InterPro" id="IPR037066">
    <property type="entry name" value="Plug_dom_sf"/>
</dbReference>
<comment type="similarity">
    <text evidence="8 9">Belongs to the TonB-dependent receptor family.</text>
</comment>
<dbReference type="PANTHER" id="PTHR47234:SF2">
    <property type="entry name" value="TONB-DEPENDENT RECEPTOR"/>
    <property type="match status" value="1"/>
</dbReference>
<dbReference type="Proteomes" id="UP000289220">
    <property type="component" value="Unassembled WGS sequence"/>
</dbReference>
<evidence type="ECO:0000259" key="12">
    <source>
        <dbReference type="Pfam" id="PF00593"/>
    </source>
</evidence>
<evidence type="ECO:0000259" key="13">
    <source>
        <dbReference type="Pfam" id="PF07715"/>
    </source>
</evidence>
<dbReference type="SUPFAM" id="SSF56935">
    <property type="entry name" value="Porins"/>
    <property type="match status" value="1"/>
</dbReference>